<reference evidence="2 3" key="1">
    <citation type="submission" date="2022-01" db="EMBL/GenBank/DDBJ databases">
        <authorList>
            <person name="Xiong W."/>
            <person name="Schranz E."/>
        </authorList>
    </citation>
    <scope>NUCLEOTIDE SEQUENCE [LARGE SCALE GENOMIC DNA]</scope>
</reference>
<feature type="compositionally biased region" description="Polar residues" evidence="1">
    <location>
        <begin position="100"/>
        <end position="111"/>
    </location>
</feature>
<dbReference type="Proteomes" id="UP001157418">
    <property type="component" value="Unassembled WGS sequence"/>
</dbReference>
<name>A0AAU9M8G4_9ASTR</name>
<keyword evidence="3" id="KW-1185">Reference proteome</keyword>
<organism evidence="2 3">
    <name type="scientific">Lactuca virosa</name>
    <dbReference type="NCBI Taxonomy" id="75947"/>
    <lineage>
        <taxon>Eukaryota</taxon>
        <taxon>Viridiplantae</taxon>
        <taxon>Streptophyta</taxon>
        <taxon>Embryophyta</taxon>
        <taxon>Tracheophyta</taxon>
        <taxon>Spermatophyta</taxon>
        <taxon>Magnoliopsida</taxon>
        <taxon>eudicotyledons</taxon>
        <taxon>Gunneridae</taxon>
        <taxon>Pentapetalae</taxon>
        <taxon>asterids</taxon>
        <taxon>campanulids</taxon>
        <taxon>Asterales</taxon>
        <taxon>Asteraceae</taxon>
        <taxon>Cichorioideae</taxon>
        <taxon>Cichorieae</taxon>
        <taxon>Lactucinae</taxon>
        <taxon>Lactuca</taxon>
    </lineage>
</organism>
<dbReference type="AlphaFoldDB" id="A0AAU9M8G4"/>
<protein>
    <recommendedName>
        <fullName evidence="4">Serine-rich protein</fullName>
    </recommendedName>
</protein>
<accession>A0AAU9M8G4</accession>
<comment type="caution">
    <text evidence="2">The sequence shown here is derived from an EMBL/GenBank/DDBJ whole genome shotgun (WGS) entry which is preliminary data.</text>
</comment>
<feature type="compositionally biased region" description="Low complexity" evidence="1">
    <location>
        <begin position="31"/>
        <end position="48"/>
    </location>
</feature>
<dbReference type="EMBL" id="CAKMRJ010001112">
    <property type="protein sequence ID" value="CAH1423012.1"/>
    <property type="molecule type" value="Genomic_DNA"/>
</dbReference>
<feature type="region of interest" description="Disordered" evidence="1">
    <location>
        <begin position="30"/>
        <end position="57"/>
    </location>
</feature>
<evidence type="ECO:0000256" key="1">
    <source>
        <dbReference type="SAM" id="MobiDB-lite"/>
    </source>
</evidence>
<evidence type="ECO:0000313" key="2">
    <source>
        <dbReference type="EMBL" id="CAH1423012.1"/>
    </source>
</evidence>
<sequence length="206" mass="22419">MMATSNTQSYGASILPKTFQPSVSRAGKFCSSSISSSSSTSPTMSSPPNRISDKWGPPLVRINRGCVSASTSVRVQVDHRNASTDRSVASSSSRERSQSGNHVNNNKASNNEQKKMCMCSPTSATNPKAFRCSLHRSESAINRTNSNSSQLSYQQWHRLYARRSAMTNSIVRIGTVEGDLEKRALASLISIRGLVGSLLCRKQEID</sequence>
<evidence type="ECO:0008006" key="4">
    <source>
        <dbReference type="Google" id="ProtNLM"/>
    </source>
</evidence>
<feature type="region of interest" description="Disordered" evidence="1">
    <location>
        <begin position="71"/>
        <end position="112"/>
    </location>
</feature>
<proteinExistence type="predicted"/>
<evidence type="ECO:0000313" key="3">
    <source>
        <dbReference type="Proteomes" id="UP001157418"/>
    </source>
</evidence>
<gene>
    <name evidence="2" type="ORF">LVIROSA_LOCUS10308</name>
</gene>